<dbReference type="AlphaFoldDB" id="A0AAW5N2E0"/>
<sequence length="69" mass="7737">MQQSAADFTIELAEPGRVRQVVTELGEYMTDYPVRLQVDVSADGTQWDTVFLGDTALHAYYAAVREPRS</sequence>
<name>A0AAW5N2E0_9ESCH</name>
<feature type="non-terminal residue" evidence="1">
    <location>
        <position position="69"/>
    </location>
</feature>
<organism evidence="1 2">
    <name type="scientific">Escherichia marmotae</name>
    <dbReference type="NCBI Taxonomy" id="1499973"/>
    <lineage>
        <taxon>Bacteria</taxon>
        <taxon>Pseudomonadati</taxon>
        <taxon>Pseudomonadota</taxon>
        <taxon>Gammaproteobacteria</taxon>
        <taxon>Enterobacterales</taxon>
        <taxon>Enterobacteriaceae</taxon>
        <taxon>Escherichia</taxon>
    </lineage>
</organism>
<proteinExistence type="predicted"/>
<evidence type="ECO:0000313" key="1">
    <source>
        <dbReference type="EMBL" id="MCR6679984.1"/>
    </source>
</evidence>
<evidence type="ECO:0000313" key="2">
    <source>
        <dbReference type="Proteomes" id="UP001206878"/>
    </source>
</evidence>
<protein>
    <submittedName>
        <fullName evidence="1">Uncharacterized protein</fullName>
    </submittedName>
</protein>
<dbReference type="EMBL" id="JANPXH010002087">
    <property type="protein sequence ID" value="MCR6679984.1"/>
    <property type="molecule type" value="Genomic_DNA"/>
</dbReference>
<comment type="caution">
    <text evidence="1">The sequence shown here is derived from an EMBL/GenBank/DDBJ whole genome shotgun (WGS) entry which is preliminary data.</text>
</comment>
<dbReference type="Proteomes" id="UP001206878">
    <property type="component" value="Unassembled WGS sequence"/>
</dbReference>
<accession>A0AAW5N2E0</accession>
<reference evidence="1" key="1">
    <citation type="submission" date="2022-07" db="EMBL/GenBank/DDBJ databases">
        <title>Diversity of ethanolamine utilization by human commensal Escherichia coli.</title>
        <authorList>
            <person name="Jubelin G."/>
        </authorList>
    </citation>
    <scope>NUCLEOTIDE SEQUENCE</scope>
    <source>
        <strain evidence="1">S1</strain>
    </source>
</reference>
<gene>
    <name evidence="1" type="ORF">NVV43_32060</name>
</gene>